<evidence type="ECO:0000256" key="4">
    <source>
        <dbReference type="ARBA" id="ARBA00005520"/>
    </source>
</evidence>
<comment type="pathway">
    <text evidence="2">Cofactor biosynthesis; riboflavin biosynthesis; 5-amino-6-(D-ribitylamino)uracil from GTP: step 1/4.</text>
</comment>
<comment type="similarity">
    <text evidence="5">In the C-terminal section; belongs to the GTP cyclohydrolase II family.</text>
</comment>
<dbReference type="HAMAP" id="MF_01283">
    <property type="entry name" value="RibBA"/>
    <property type="match status" value="1"/>
</dbReference>
<evidence type="ECO:0000256" key="13">
    <source>
        <dbReference type="ARBA" id="ARBA00023211"/>
    </source>
</evidence>
<dbReference type="HAMAP" id="MF_00180">
    <property type="entry name" value="RibB"/>
    <property type="match status" value="1"/>
</dbReference>
<comment type="similarity">
    <text evidence="4">In the N-terminal section; belongs to the DHBP synthase family.</text>
</comment>
<dbReference type="FunFam" id="3.40.50.10990:FF:000001">
    <property type="entry name" value="Riboflavin biosynthesis protein RibBA"/>
    <property type="match status" value="1"/>
</dbReference>
<dbReference type="SUPFAM" id="SSF55821">
    <property type="entry name" value="YrdC/RibB"/>
    <property type="match status" value="2"/>
</dbReference>
<dbReference type="GO" id="GO:0003935">
    <property type="term" value="F:GTP cyclohydrolase II activity"/>
    <property type="evidence" value="ECO:0007669"/>
    <property type="project" value="UniProtKB-EC"/>
</dbReference>
<evidence type="ECO:0000256" key="7">
    <source>
        <dbReference type="ARBA" id="ARBA00022723"/>
    </source>
</evidence>
<dbReference type="InterPro" id="IPR016299">
    <property type="entry name" value="Riboflavin_synth_RibBA"/>
</dbReference>
<keyword evidence="8" id="KW-0547">Nucleotide-binding</keyword>
<evidence type="ECO:0000256" key="15">
    <source>
        <dbReference type="ARBA" id="ARBA00023268"/>
    </source>
</evidence>
<evidence type="ECO:0000256" key="2">
    <source>
        <dbReference type="ARBA" id="ARBA00004853"/>
    </source>
</evidence>
<reference evidence="18 19" key="1">
    <citation type="journal article" date="2020" name="IScience">
        <title>Genome Sequencing of the Endangered Kingdonia uniflora (Circaeasteraceae, Ranunculales) Reveals Potential Mechanisms of Evolutionary Specialization.</title>
        <authorList>
            <person name="Sun Y."/>
            <person name="Deng T."/>
            <person name="Zhang A."/>
            <person name="Moore M.J."/>
            <person name="Landis J.B."/>
            <person name="Lin N."/>
            <person name="Zhang H."/>
            <person name="Zhang X."/>
            <person name="Huang J."/>
            <person name="Zhang X."/>
            <person name="Sun H."/>
            <person name="Wang H."/>
        </authorList>
    </citation>
    <scope>NUCLEOTIDE SEQUENCE [LARGE SCALE GENOMIC DNA]</scope>
    <source>
        <strain evidence="18">TB1705</strain>
        <tissue evidence="18">Leaf</tissue>
    </source>
</reference>
<evidence type="ECO:0000256" key="16">
    <source>
        <dbReference type="ARBA" id="ARBA00049295"/>
    </source>
</evidence>
<dbReference type="AlphaFoldDB" id="A0A7J7MB56"/>
<sequence length="604" mass="65681">MNLANLSCTFCRGHKQINWVKGLLSSHPFATNGSLVDFSMIKLSKNSRISIKGDSRIKAAVISGEGDLRSYPEANGVAGESTSNPSNGVELQPDAIAFGTLAAEITPTSDDFFVDKDEYDLDHPTLGFSSIPEAIEDIRQGKIVIVVDDEDRENEGDLIMAASLATPEAMAFIVKHGSGIVCVSMKGEDLDRLQLPLMVTQKENEEKLCTAFTVTVILEFFVAGKFLPTRETQIRSLPTNNFNDFSSFHSLLAIPSELGCGDSYAPDDAKLGTTTGVSARDRATTILTLASRSSKPEDFARPGHIFPLKYREGGVLKRAGHTEASVDLAVLAGLDPVAVLCEILDDDGSMARLPRLRQFAQKENLKVVSIADLIRYRRKRDRLVEQAGVAPIPTIWGPFKSYCYRSMLDGIEHIAMVKGEVGDGQDILVRVHSECLTGDIFGSARCDCGNQLALAMQQIEAAGRGVLVYLRGHEGRGIGLGHKLRAYKLQDDGRDTVEANEELGLPVDSREYGIGAQILRDLGVRTMKLMTNNPAKYVGLKGYGLAVAGRVPLLSPITMENRKYLETKRAKMGHIYGSEFNGQLSALINGNIKSEITSPDLSEA</sequence>
<evidence type="ECO:0000313" key="18">
    <source>
        <dbReference type="EMBL" id="KAF6152126.1"/>
    </source>
</evidence>
<feature type="domain" description="GTP cyclohydrolase II" evidence="17">
    <location>
        <begin position="389"/>
        <end position="552"/>
    </location>
</feature>
<keyword evidence="9" id="KW-0378">Hydrolase</keyword>
<dbReference type="InterPro" id="IPR000926">
    <property type="entry name" value="RibA"/>
</dbReference>
<evidence type="ECO:0000256" key="9">
    <source>
        <dbReference type="ARBA" id="ARBA00022801"/>
    </source>
</evidence>
<protein>
    <recommendedName>
        <fullName evidence="17">GTP cyclohydrolase II domain-containing protein</fullName>
    </recommendedName>
</protein>
<dbReference type="NCBIfam" id="TIGR00505">
    <property type="entry name" value="ribA"/>
    <property type="match status" value="1"/>
</dbReference>
<dbReference type="Gene3D" id="3.90.870.10">
    <property type="entry name" value="DHBP synthase"/>
    <property type="match status" value="1"/>
</dbReference>
<accession>A0A7J7MB56</accession>
<name>A0A7J7MB56_9MAGN</name>
<dbReference type="EMBL" id="JACGCM010001655">
    <property type="protein sequence ID" value="KAF6152126.1"/>
    <property type="molecule type" value="Genomic_DNA"/>
</dbReference>
<dbReference type="InterPro" id="IPR017945">
    <property type="entry name" value="DHBP_synth_RibB-like_a/b_dom"/>
</dbReference>
<evidence type="ECO:0000256" key="12">
    <source>
        <dbReference type="ARBA" id="ARBA00023134"/>
    </source>
</evidence>
<evidence type="ECO:0000256" key="5">
    <source>
        <dbReference type="ARBA" id="ARBA00008976"/>
    </source>
</evidence>
<keyword evidence="13" id="KW-0464">Manganese</keyword>
<dbReference type="GO" id="GO:0008686">
    <property type="term" value="F:3,4-dihydroxy-2-butanone-4-phosphate synthase activity"/>
    <property type="evidence" value="ECO:0007669"/>
    <property type="project" value="InterPro"/>
</dbReference>
<comment type="catalytic activity">
    <reaction evidence="16">
        <text>GTP + 4 H2O = 2,5-diamino-6-hydroxy-4-(5-phosphoribosylamino)-pyrimidine + formate + 2 phosphate + 3 H(+)</text>
        <dbReference type="Rhea" id="RHEA:23704"/>
        <dbReference type="ChEBI" id="CHEBI:15377"/>
        <dbReference type="ChEBI" id="CHEBI:15378"/>
        <dbReference type="ChEBI" id="CHEBI:15740"/>
        <dbReference type="ChEBI" id="CHEBI:37565"/>
        <dbReference type="ChEBI" id="CHEBI:43474"/>
        <dbReference type="ChEBI" id="CHEBI:58614"/>
        <dbReference type="EC" id="3.5.4.25"/>
    </reaction>
</comment>
<gene>
    <name evidence="18" type="ORF">GIB67_031448</name>
</gene>
<evidence type="ECO:0000313" key="19">
    <source>
        <dbReference type="Proteomes" id="UP000541444"/>
    </source>
</evidence>
<dbReference type="OrthoDB" id="60371at2759"/>
<dbReference type="GO" id="GO:0046872">
    <property type="term" value="F:metal ion binding"/>
    <property type="evidence" value="ECO:0007669"/>
    <property type="project" value="UniProtKB-KW"/>
</dbReference>
<evidence type="ECO:0000259" key="17">
    <source>
        <dbReference type="Pfam" id="PF00925"/>
    </source>
</evidence>
<comment type="cofactor">
    <cofactor evidence="1">
        <name>Zn(2+)</name>
        <dbReference type="ChEBI" id="CHEBI:29105"/>
    </cofactor>
</comment>
<keyword evidence="7" id="KW-0479">Metal-binding</keyword>
<proteinExistence type="inferred from homology"/>
<dbReference type="UniPathway" id="UPA00275">
    <property type="reaction ID" value="UER00400"/>
</dbReference>
<evidence type="ECO:0000256" key="1">
    <source>
        <dbReference type="ARBA" id="ARBA00001947"/>
    </source>
</evidence>
<dbReference type="InterPro" id="IPR032677">
    <property type="entry name" value="GTP_cyclohydro_II"/>
</dbReference>
<dbReference type="PANTHER" id="PTHR21327">
    <property type="entry name" value="GTP CYCLOHYDROLASE II-RELATED"/>
    <property type="match status" value="1"/>
</dbReference>
<keyword evidence="12" id="KW-0342">GTP-binding</keyword>
<keyword evidence="11" id="KW-0460">Magnesium</keyword>
<dbReference type="InterPro" id="IPR036144">
    <property type="entry name" value="RibA-like_sf"/>
</dbReference>
<evidence type="ECO:0000256" key="10">
    <source>
        <dbReference type="ARBA" id="ARBA00022833"/>
    </source>
</evidence>
<keyword evidence="15" id="KW-0511">Multifunctional enzyme</keyword>
<dbReference type="InterPro" id="IPR000422">
    <property type="entry name" value="DHBP_synthase_RibB"/>
</dbReference>
<evidence type="ECO:0000256" key="14">
    <source>
        <dbReference type="ARBA" id="ARBA00023239"/>
    </source>
</evidence>
<dbReference type="GO" id="GO:0009507">
    <property type="term" value="C:chloroplast"/>
    <property type="evidence" value="ECO:0007669"/>
    <property type="project" value="TreeGrafter"/>
</dbReference>
<dbReference type="GO" id="GO:0005525">
    <property type="term" value="F:GTP binding"/>
    <property type="evidence" value="ECO:0007669"/>
    <property type="project" value="UniProtKB-KW"/>
</dbReference>
<keyword evidence="10" id="KW-0862">Zinc</keyword>
<dbReference type="PANTHER" id="PTHR21327:SF18">
    <property type="entry name" value="3,4-DIHYDROXY-2-BUTANONE 4-PHOSPHATE SYNTHASE"/>
    <property type="match status" value="1"/>
</dbReference>
<dbReference type="Pfam" id="PF00926">
    <property type="entry name" value="DHBP_synthase"/>
    <property type="match status" value="2"/>
</dbReference>
<comment type="pathway">
    <text evidence="3">Cofactor biosynthesis; riboflavin biosynthesis; 2-hydroxy-3-oxobutyl phosphate from D-ribulose 5-phosphate: step 1/1.</text>
</comment>
<evidence type="ECO:0000256" key="8">
    <source>
        <dbReference type="ARBA" id="ARBA00022741"/>
    </source>
</evidence>
<dbReference type="SUPFAM" id="SSF142695">
    <property type="entry name" value="RibA-like"/>
    <property type="match status" value="1"/>
</dbReference>
<keyword evidence="14" id="KW-0456">Lyase</keyword>
<dbReference type="NCBIfam" id="NF001591">
    <property type="entry name" value="PRK00393.1"/>
    <property type="match status" value="1"/>
</dbReference>
<dbReference type="Pfam" id="PF00925">
    <property type="entry name" value="GTP_cyclohydro2"/>
    <property type="match status" value="1"/>
</dbReference>
<evidence type="ECO:0000256" key="11">
    <source>
        <dbReference type="ARBA" id="ARBA00022842"/>
    </source>
</evidence>
<dbReference type="Proteomes" id="UP000541444">
    <property type="component" value="Unassembled WGS sequence"/>
</dbReference>
<keyword evidence="19" id="KW-1185">Reference proteome</keyword>
<comment type="caution">
    <text evidence="18">The sequence shown here is derived from an EMBL/GenBank/DDBJ whole genome shotgun (WGS) entry which is preliminary data.</text>
</comment>
<organism evidence="18 19">
    <name type="scientific">Kingdonia uniflora</name>
    <dbReference type="NCBI Taxonomy" id="39325"/>
    <lineage>
        <taxon>Eukaryota</taxon>
        <taxon>Viridiplantae</taxon>
        <taxon>Streptophyta</taxon>
        <taxon>Embryophyta</taxon>
        <taxon>Tracheophyta</taxon>
        <taxon>Spermatophyta</taxon>
        <taxon>Magnoliopsida</taxon>
        <taxon>Ranunculales</taxon>
        <taxon>Circaeasteraceae</taxon>
        <taxon>Kingdonia</taxon>
    </lineage>
</organism>
<evidence type="ECO:0000256" key="3">
    <source>
        <dbReference type="ARBA" id="ARBA00004904"/>
    </source>
</evidence>
<dbReference type="Gene3D" id="3.40.50.10990">
    <property type="entry name" value="GTP cyclohydrolase II"/>
    <property type="match status" value="1"/>
</dbReference>
<dbReference type="CDD" id="cd00641">
    <property type="entry name" value="GTP_cyclohydro2"/>
    <property type="match status" value="1"/>
</dbReference>
<keyword evidence="6" id="KW-0686">Riboflavin biosynthesis</keyword>
<dbReference type="HAMAP" id="MF_00179">
    <property type="entry name" value="RibA"/>
    <property type="match status" value="1"/>
</dbReference>
<dbReference type="GO" id="GO:0009231">
    <property type="term" value="P:riboflavin biosynthetic process"/>
    <property type="evidence" value="ECO:0007669"/>
    <property type="project" value="UniProtKB-UniPathway"/>
</dbReference>
<evidence type="ECO:0000256" key="6">
    <source>
        <dbReference type="ARBA" id="ARBA00022619"/>
    </source>
</evidence>